<organism evidence="1 2">
    <name type="scientific">Gryllotalpicola protaetiae</name>
    <dbReference type="NCBI Taxonomy" id="2419771"/>
    <lineage>
        <taxon>Bacteria</taxon>
        <taxon>Bacillati</taxon>
        <taxon>Actinomycetota</taxon>
        <taxon>Actinomycetes</taxon>
        <taxon>Micrococcales</taxon>
        <taxon>Microbacteriaceae</taxon>
        <taxon>Gryllotalpicola</taxon>
    </lineage>
</organism>
<dbReference type="KEGG" id="gry:D7I44_11210"/>
<dbReference type="RefSeq" id="WP_120789569.1">
    <property type="nucleotide sequence ID" value="NZ_CP032624.1"/>
</dbReference>
<dbReference type="EMBL" id="CP032624">
    <property type="protein sequence ID" value="AYG04039.1"/>
    <property type="molecule type" value="Genomic_DNA"/>
</dbReference>
<dbReference type="OrthoDB" id="68692at2"/>
<accession>A0A387BSJ8</accession>
<evidence type="ECO:0000313" key="1">
    <source>
        <dbReference type="EMBL" id="AYG04039.1"/>
    </source>
</evidence>
<reference evidence="1 2" key="1">
    <citation type="submission" date="2018-09" db="EMBL/GenBank/DDBJ databases">
        <title>Genome sequencing of strain 2DFW10M-5.</title>
        <authorList>
            <person name="Heo J."/>
            <person name="Kim S.-J."/>
            <person name="Kwon S.-W."/>
        </authorList>
    </citation>
    <scope>NUCLEOTIDE SEQUENCE [LARGE SCALE GENOMIC DNA]</scope>
    <source>
        <strain evidence="1 2">2DFW10M-5</strain>
    </source>
</reference>
<protein>
    <submittedName>
        <fullName evidence="1">Uncharacterized protein</fullName>
    </submittedName>
</protein>
<gene>
    <name evidence="1" type="ORF">D7I44_11210</name>
</gene>
<sequence length="119" mass="13449">MTAVPSSWIEHRRASDRERVGWLREEGDGWVAVDLLGRDVTGVVSLDQAEGTLDELGLGYLAERYEIVLDEGRVEPVRIVEVTPDRIILKTEDWGAIDAPVERHELSWPAPPALRLRRP</sequence>
<evidence type="ECO:0000313" key="2">
    <source>
        <dbReference type="Proteomes" id="UP000275069"/>
    </source>
</evidence>
<keyword evidence="2" id="KW-1185">Reference proteome</keyword>
<name>A0A387BSJ8_9MICO</name>
<proteinExistence type="predicted"/>
<dbReference type="Proteomes" id="UP000275069">
    <property type="component" value="Chromosome"/>
</dbReference>
<dbReference type="AlphaFoldDB" id="A0A387BSJ8"/>